<dbReference type="Proteomes" id="UP000036987">
    <property type="component" value="Unassembled WGS sequence"/>
</dbReference>
<dbReference type="HAMAP" id="MF_01152">
    <property type="entry name" value="DnaJ"/>
    <property type="match status" value="1"/>
</dbReference>
<dbReference type="AlphaFoldDB" id="A0A0K9PFJ6"/>
<dbReference type="GO" id="GO:0009408">
    <property type="term" value="P:response to heat"/>
    <property type="evidence" value="ECO:0007669"/>
    <property type="project" value="InterPro"/>
</dbReference>
<feature type="domain" description="CR-type" evidence="8">
    <location>
        <begin position="218"/>
        <end position="292"/>
    </location>
</feature>
<comment type="caution">
    <text evidence="9">The sequence shown here is derived from an EMBL/GenBank/DDBJ whole genome shotgun (WGS) entry which is preliminary data.</text>
</comment>
<evidence type="ECO:0000256" key="3">
    <source>
        <dbReference type="ARBA" id="ARBA00022771"/>
    </source>
</evidence>
<dbReference type="Pfam" id="PF00226">
    <property type="entry name" value="DnaJ"/>
    <property type="match status" value="1"/>
</dbReference>
<dbReference type="Gene3D" id="2.60.260.20">
    <property type="entry name" value="Urease metallochaperone UreE, N-terminal domain"/>
    <property type="match status" value="2"/>
</dbReference>
<evidence type="ECO:0000313" key="9">
    <source>
        <dbReference type="EMBL" id="KMZ67711.1"/>
    </source>
</evidence>
<dbReference type="SUPFAM" id="SSF57938">
    <property type="entry name" value="DnaJ/Hsp40 cysteine-rich domain"/>
    <property type="match status" value="1"/>
</dbReference>
<dbReference type="PANTHER" id="PTHR43096:SF36">
    <property type="entry name" value="CHAPERONE PROTEIN DNAJ 1, MITOCHONDRIAL"/>
    <property type="match status" value="1"/>
</dbReference>
<keyword evidence="1 5" id="KW-0479">Metal-binding</keyword>
<evidence type="ECO:0000256" key="1">
    <source>
        <dbReference type="ARBA" id="ARBA00022723"/>
    </source>
</evidence>
<dbReference type="PRINTS" id="PR00625">
    <property type="entry name" value="JDOMAIN"/>
</dbReference>
<dbReference type="OMA" id="FHKQGHN"/>
<feature type="transmembrane region" description="Helical" evidence="6">
    <location>
        <begin position="452"/>
        <end position="471"/>
    </location>
</feature>
<dbReference type="Pfam" id="PF01556">
    <property type="entry name" value="DnaJ_C"/>
    <property type="match status" value="1"/>
</dbReference>
<dbReference type="InterPro" id="IPR012724">
    <property type="entry name" value="DnaJ"/>
</dbReference>
<dbReference type="InterPro" id="IPR036410">
    <property type="entry name" value="HSP_DnaJ_Cys-rich_dom_sf"/>
</dbReference>
<dbReference type="InterPro" id="IPR018253">
    <property type="entry name" value="DnaJ_domain_CS"/>
</dbReference>
<protein>
    <submittedName>
        <fullName evidence="9">Chaperone protein dnaJ 1, mitochondrial</fullName>
    </submittedName>
</protein>
<feature type="domain" description="J" evidence="7">
    <location>
        <begin position="90"/>
        <end position="155"/>
    </location>
</feature>
<evidence type="ECO:0000313" key="10">
    <source>
        <dbReference type="Proteomes" id="UP000036987"/>
    </source>
</evidence>
<dbReference type="CDD" id="cd10747">
    <property type="entry name" value="DnaJ_C"/>
    <property type="match status" value="1"/>
</dbReference>
<dbReference type="Gene3D" id="2.10.230.10">
    <property type="entry name" value="Heat shock protein DnaJ, cysteine-rich domain"/>
    <property type="match status" value="1"/>
</dbReference>
<dbReference type="InterPro" id="IPR008971">
    <property type="entry name" value="HSP40/DnaJ_pept-bd"/>
</dbReference>
<dbReference type="Pfam" id="PF00684">
    <property type="entry name" value="DnaJ_CXXCXGXG"/>
    <property type="match status" value="1"/>
</dbReference>
<dbReference type="PROSITE" id="PS50076">
    <property type="entry name" value="DNAJ_2"/>
    <property type="match status" value="1"/>
</dbReference>
<reference evidence="10" key="1">
    <citation type="journal article" date="2016" name="Nature">
        <title>The genome of the seagrass Zostera marina reveals angiosperm adaptation to the sea.</title>
        <authorList>
            <person name="Olsen J.L."/>
            <person name="Rouze P."/>
            <person name="Verhelst B."/>
            <person name="Lin Y.-C."/>
            <person name="Bayer T."/>
            <person name="Collen J."/>
            <person name="Dattolo E."/>
            <person name="De Paoli E."/>
            <person name="Dittami S."/>
            <person name="Maumus F."/>
            <person name="Michel G."/>
            <person name="Kersting A."/>
            <person name="Lauritano C."/>
            <person name="Lohaus R."/>
            <person name="Toepel M."/>
            <person name="Tonon T."/>
            <person name="Vanneste K."/>
            <person name="Amirebrahimi M."/>
            <person name="Brakel J."/>
            <person name="Bostroem C."/>
            <person name="Chovatia M."/>
            <person name="Grimwood J."/>
            <person name="Jenkins J.W."/>
            <person name="Jueterbock A."/>
            <person name="Mraz A."/>
            <person name="Stam W.T."/>
            <person name="Tice H."/>
            <person name="Bornberg-Bauer E."/>
            <person name="Green P.J."/>
            <person name="Pearson G.A."/>
            <person name="Procaccini G."/>
            <person name="Duarte C.M."/>
            <person name="Schmutz J."/>
            <person name="Reusch T.B.H."/>
            <person name="Van de Peer Y."/>
        </authorList>
    </citation>
    <scope>NUCLEOTIDE SEQUENCE [LARGE SCALE GENOMIC DNA]</scope>
    <source>
        <strain evidence="10">cv. Finnish</strain>
    </source>
</reference>
<evidence type="ECO:0000256" key="4">
    <source>
        <dbReference type="ARBA" id="ARBA00022833"/>
    </source>
</evidence>
<evidence type="ECO:0000259" key="7">
    <source>
        <dbReference type="PROSITE" id="PS50076"/>
    </source>
</evidence>
<dbReference type="OrthoDB" id="10256793at2759"/>
<name>A0A0K9PFJ6_ZOSMR</name>
<dbReference type="GO" id="GO:0005524">
    <property type="term" value="F:ATP binding"/>
    <property type="evidence" value="ECO:0007669"/>
    <property type="project" value="InterPro"/>
</dbReference>
<dbReference type="GO" id="GO:0051082">
    <property type="term" value="F:unfolded protein binding"/>
    <property type="evidence" value="ECO:0000318"/>
    <property type="project" value="GO_Central"/>
</dbReference>
<keyword evidence="4 5" id="KW-0862">Zinc</keyword>
<dbReference type="SMART" id="SM00271">
    <property type="entry name" value="DnaJ"/>
    <property type="match status" value="1"/>
</dbReference>
<dbReference type="Gene3D" id="1.10.287.110">
    <property type="entry name" value="DnaJ domain"/>
    <property type="match status" value="1"/>
</dbReference>
<gene>
    <name evidence="9" type="ORF">ZOSMA_25G01000</name>
</gene>
<keyword evidence="6" id="KW-0472">Membrane</keyword>
<dbReference type="InterPro" id="IPR036869">
    <property type="entry name" value="J_dom_sf"/>
</dbReference>
<keyword evidence="10" id="KW-1185">Reference proteome</keyword>
<evidence type="ECO:0000256" key="5">
    <source>
        <dbReference type="PROSITE-ProRule" id="PRU00546"/>
    </source>
</evidence>
<dbReference type="SUPFAM" id="SSF49493">
    <property type="entry name" value="HSP40/DnaJ peptide-binding domain"/>
    <property type="match status" value="2"/>
</dbReference>
<dbReference type="InterPro" id="IPR001305">
    <property type="entry name" value="HSP_DnaJ_Cys-rich_dom"/>
</dbReference>
<dbReference type="GO" id="GO:0005783">
    <property type="term" value="C:endoplasmic reticulum"/>
    <property type="evidence" value="ECO:0007669"/>
    <property type="project" value="UniProtKB-ARBA"/>
</dbReference>
<dbReference type="InterPro" id="IPR002939">
    <property type="entry name" value="DnaJ_C"/>
</dbReference>
<dbReference type="PANTHER" id="PTHR43096">
    <property type="entry name" value="DNAJ HOMOLOG 1, MITOCHONDRIAL-RELATED"/>
    <property type="match status" value="1"/>
</dbReference>
<keyword evidence="6" id="KW-1133">Transmembrane helix</keyword>
<dbReference type="FunFam" id="2.60.260.20:FF:000005">
    <property type="entry name" value="Chaperone protein dnaJ 1, mitochondrial"/>
    <property type="match status" value="1"/>
</dbReference>
<dbReference type="InterPro" id="IPR001623">
    <property type="entry name" value="DnaJ_domain"/>
</dbReference>
<proteinExistence type="inferred from homology"/>
<dbReference type="GO" id="GO:0005737">
    <property type="term" value="C:cytoplasm"/>
    <property type="evidence" value="ECO:0000318"/>
    <property type="project" value="GO_Central"/>
</dbReference>
<accession>A0A0K9PFJ6</accession>
<feature type="zinc finger region" description="CR-type" evidence="5">
    <location>
        <begin position="218"/>
        <end position="292"/>
    </location>
</feature>
<organism evidence="9 10">
    <name type="scientific">Zostera marina</name>
    <name type="common">Eelgrass</name>
    <dbReference type="NCBI Taxonomy" id="29655"/>
    <lineage>
        <taxon>Eukaryota</taxon>
        <taxon>Viridiplantae</taxon>
        <taxon>Streptophyta</taxon>
        <taxon>Embryophyta</taxon>
        <taxon>Tracheophyta</taxon>
        <taxon>Spermatophyta</taxon>
        <taxon>Magnoliopsida</taxon>
        <taxon>Liliopsida</taxon>
        <taxon>Zosteraceae</taxon>
        <taxon>Zostera</taxon>
    </lineage>
</organism>
<keyword evidence="3 5" id="KW-0863">Zinc-finger</keyword>
<evidence type="ECO:0000256" key="6">
    <source>
        <dbReference type="SAM" id="Phobius"/>
    </source>
</evidence>
<dbReference type="GO" id="GO:0031072">
    <property type="term" value="F:heat shock protein binding"/>
    <property type="evidence" value="ECO:0007669"/>
    <property type="project" value="InterPro"/>
</dbReference>
<dbReference type="PROSITE" id="PS51188">
    <property type="entry name" value="ZF_CR"/>
    <property type="match status" value="1"/>
</dbReference>
<dbReference type="EMBL" id="LFYR01000889">
    <property type="protein sequence ID" value="KMZ67711.1"/>
    <property type="molecule type" value="Genomic_DNA"/>
</dbReference>
<keyword evidence="6" id="KW-0812">Transmembrane</keyword>
<dbReference type="GO" id="GO:0042026">
    <property type="term" value="P:protein refolding"/>
    <property type="evidence" value="ECO:0000318"/>
    <property type="project" value="GO_Central"/>
</dbReference>
<dbReference type="CDD" id="cd06257">
    <property type="entry name" value="DnaJ"/>
    <property type="match status" value="1"/>
</dbReference>
<sequence>MGRLEKLGFQSRLTLRHARKLMSSSSTVSDIVGCKDCNDRIFLHRRHITQSRWLPFLNSWHAHSELSRAQRPMLNRFFHATGFFSAMQRSYYEILGVSEDSKAEDIRKAFHRLAKKYHPDANKNNPAAKRKFQEIREAYETLRDPDKRAQYNEMNMSGGTERMSYGGSSSQRYQTTNQDPFSNSFYHIFSEVFENDRERFAPDIQVAISLSFSEAARGCTKHLSFSAHAMCNSCYGTGHKNSAKPKRCSMCRGTGRVTIFPFTSTCSSCNGRGLVIEDNCLECNGSGVLEGIKDVDVAIPPGVDSGDLIHVPKAGNSGARGVQPGDLHIKLHVDKHPIFSREGADIYVDSQISFVQAILGGNVKVPTLSGQHEIEIPRGVQPGQLLILKGKGLPRHVGIIDRGNQYVRFCIHFPTSINERQRAILEEFAEDEFLEEDMSMPSSWWDRINDRLFNRGFLLEITMIFLFLLFLGKSIS</sequence>
<dbReference type="GO" id="GO:0008270">
    <property type="term" value="F:zinc ion binding"/>
    <property type="evidence" value="ECO:0007669"/>
    <property type="project" value="UniProtKB-KW"/>
</dbReference>
<evidence type="ECO:0000256" key="2">
    <source>
        <dbReference type="ARBA" id="ARBA00022737"/>
    </source>
</evidence>
<keyword evidence="2" id="KW-0677">Repeat</keyword>
<dbReference type="STRING" id="29655.A0A0K9PFJ6"/>
<evidence type="ECO:0000259" key="8">
    <source>
        <dbReference type="PROSITE" id="PS51188"/>
    </source>
</evidence>
<dbReference type="SUPFAM" id="SSF46565">
    <property type="entry name" value="Chaperone J-domain"/>
    <property type="match status" value="1"/>
</dbReference>
<dbReference type="PROSITE" id="PS00636">
    <property type="entry name" value="DNAJ_1"/>
    <property type="match status" value="1"/>
</dbReference>